<accession>X1A5Q5</accession>
<proteinExistence type="predicted"/>
<reference evidence="3" key="1">
    <citation type="journal article" date="2014" name="Front. Microbiol.">
        <title>High frequency of phylogenetically diverse reductive dehalogenase-homologous genes in deep subseafloor sedimentary metagenomes.</title>
        <authorList>
            <person name="Kawai M."/>
            <person name="Futagami T."/>
            <person name="Toyoda A."/>
            <person name="Takaki Y."/>
            <person name="Nishi S."/>
            <person name="Hori S."/>
            <person name="Arai W."/>
            <person name="Tsubouchi T."/>
            <person name="Morono Y."/>
            <person name="Uchiyama I."/>
            <person name="Ito T."/>
            <person name="Fujiyama A."/>
            <person name="Inagaki F."/>
            <person name="Takami H."/>
        </authorList>
    </citation>
    <scope>NUCLEOTIDE SEQUENCE</scope>
    <source>
        <strain evidence="3">Expedition CK06-06</strain>
    </source>
</reference>
<feature type="non-terminal residue" evidence="3">
    <location>
        <position position="513"/>
    </location>
</feature>
<feature type="transmembrane region" description="Helical" evidence="2">
    <location>
        <begin position="402"/>
        <end position="424"/>
    </location>
</feature>
<organism evidence="3">
    <name type="scientific">marine sediment metagenome</name>
    <dbReference type="NCBI Taxonomy" id="412755"/>
    <lineage>
        <taxon>unclassified sequences</taxon>
        <taxon>metagenomes</taxon>
        <taxon>ecological metagenomes</taxon>
    </lineage>
</organism>
<feature type="transmembrane region" description="Helical" evidence="2">
    <location>
        <begin position="370"/>
        <end position="390"/>
    </location>
</feature>
<comment type="caution">
    <text evidence="3">The sequence shown here is derived from an EMBL/GenBank/DDBJ whole genome shotgun (WGS) entry which is preliminary data.</text>
</comment>
<evidence type="ECO:0000256" key="1">
    <source>
        <dbReference type="SAM" id="Coils"/>
    </source>
</evidence>
<dbReference type="AlphaFoldDB" id="X1A5Q5"/>
<gene>
    <name evidence="3" type="ORF">S01H4_06538</name>
</gene>
<protein>
    <submittedName>
        <fullName evidence="3">Uncharacterized protein</fullName>
    </submittedName>
</protein>
<feature type="coiled-coil region" evidence="1">
    <location>
        <begin position="240"/>
        <end position="276"/>
    </location>
</feature>
<keyword evidence="2" id="KW-0472">Membrane</keyword>
<evidence type="ECO:0000313" key="3">
    <source>
        <dbReference type="EMBL" id="GAG55536.1"/>
    </source>
</evidence>
<keyword evidence="1" id="KW-0175">Coiled coil</keyword>
<keyword evidence="2" id="KW-0812">Transmembrane</keyword>
<keyword evidence="2" id="KW-1133">Transmembrane helix</keyword>
<name>X1A5Q5_9ZZZZ</name>
<evidence type="ECO:0000256" key="2">
    <source>
        <dbReference type="SAM" id="Phobius"/>
    </source>
</evidence>
<sequence>SANSYKFTSIINNNVIDSLEEELQDKFDEIDLVFRTYFSNYPRVVLKDRKLLSGIKVILLKNKFFRREGTYLPYTLIQGVVLSNINKIMDELKKSIKTQVAAEFNTPLNLQNQIIVGNTINTEFCREEISFGFKLDQVRSLLISGGKNSQRDNVAINIISELVKNNVPSIIFDFKGNYSKIINSFSKTQFKNDFHYFKLGQSFQISLLKSDIKNDIDNTKYLDYVFECLGMVFKLDDKALLDLKKEVKSLDLEVKSLELNDELKKAYEKNRKLEQSMSKLTEFLDLTRSTISALGLPEGTITSEDFLKDGKTVIIDLSLLRPPYNLFGMFVILSKIIRYKKPDNDESQEYSANDLLNIWRDRPAKRNIKWWPNANKILFIGFIWSALYSISYFSSGLLITSFLFSSLMVIIFIIISFGNISFIYEKVHYRGVKRIDLFEDLNFRIRDKNSDTLFIFNRKGYGTTGLKIFKIDIIPETVHGNVKRFLRSLDRLGVPYTYQIIQTSNIQLIENSA</sequence>
<feature type="non-terminal residue" evidence="3">
    <location>
        <position position="1"/>
    </location>
</feature>
<dbReference type="EMBL" id="BART01002032">
    <property type="protein sequence ID" value="GAG55536.1"/>
    <property type="molecule type" value="Genomic_DNA"/>
</dbReference>